<evidence type="ECO:0000313" key="2">
    <source>
        <dbReference type="EMBL" id="MBW8288547.1"/>
    </source>
</evidence>
<accession>A0ABS7FEV9</accession>
<gene>
    <name evidence="2" type="ORF">KIF53_13000</name>
</gene>
<evidence type="ECO:0000256" key="1">
    <source>
        <dbReference type="SAM" id="MobiDB-lite"/>
    </source>
</evidence>
<proteinExistence type="predicted"/>
<organism evidence="2 3">
    <name type="scientific">Chromobacterium subtsugae</name>
    <dbReference type="NCBI Taxonomy" id="251747"/>
    <lineage>
        <taxon>Bacteria</taxon>
        <taxon>Pseudomonadati</taxon>
        <taxon>Pseudomonadota</taxon>
        <taxon>Betaproteobacteria</taxon>
        <taxon>Neisseriales</taxon>
        <taxon>Chromobacteriaceae</taxon>
        <taxon>Chromobacterium</taxon>
    </lineage>
</organism>
<feature type="region of interest" description="Disordered" evidence="1">
    <location>
        <begin position="34"/>
        <end position="53"/>
    </location>
</feature>
<evidence type="ECO:0000313" key="3">
    <source>
        <dbReference type="Proteomes" id="UP000711178"/>
    </source>
</evidence>
<name>A0ABS7FEV9_9NEIS</name>
<reference evidence="2 3" key="1">
    <citation type="submission" date="2021-05" db="EMBL/GenBank/DDBJ databases">
        <title>Draft Whole Genome Sequencing Of Biosensor Chromobacterium violaceum Strain CV026 Reveals A Regulatory RNA In Chromobacterium violaceum Phenotype Regulatory Network.</title>
        <authorList>
            <person name="Hong K.W."/>
            <person name="Chan K.G."/>
            <person name="Chang C.-Y."/>
        </authorList>
    </citation>
    <scope>NUCLEOTIDE SEQUENCE [LARGE SCALE GENOMIC DNA]</scope>
    <source>
        <strain evidence="2 3">ATCC 31532</strain>
    </source>
</reference>
<protein>
    <submittedName>
        <fullName evidence="2">Uncharacterized protein</fullName>
    </submittedName>
</protein>
<dbReference type="RefSeq" id="WP_043572053.1">
    <property type="nucleotide sequence ID" value="NZ_CP142381.1"/>
</dbReference>
<dbReference type="EMBL" id="JAHDTB010000010">
    <property type="protein sequence ID" value="MBW8288547.1"/>
    <property type="molecule type" value="Genomic_DNA"/>
</dbReference>
<comment type="caution">
    <text evidence="2">The sequence shown here is derived from an EMBL/GenBank/DDBJ whole genome shotgun (WGS) entry which is preliminary data.</text>
</comment>
<dbReference type="Proteomes" id="UP000711178">
    <property type="component" value="Unassembled WGS sequence"/>
</dbReference>
<dbReference type="GeneID" id="89686107"/>
<keyword evidence="3" id="KW-1185">Reference proteome</keyword>
<sequence length="123" mass="12409">MVNGVSGAARPYPLAEARQASHGAAASGLAQRCRGCGMSPQARPQPAMAGSQVGGFQSCLDGLRRDLDGAGAMLRQLSGDAGLPSRQQAQAGQLAQRLDGLSQALERGNRLALAASLIGARGA</sequence>